<evidence type="ECO:0000256" key="8">
    <source>
        <dbReference type="ARBA" id="ARBA00023002"/>
    </source>
</evidence>
<gene>
    <name evidence="11" type="primary">glpD</name>
    <name evidence="11" type="ORF">HMI01_09030</name>
    <name evidence="12" type="ORF">SAMN05421668_106115</name>
</gene>
<keyword evidence="7" id="KW-0274">FAD</keyword>
<dbReference type="InterPro" id="IPR000447">
    <property type="entry name" value="G3P_DH_FAD-dep"/>
</dbReference>
<dbReference type="Gene3D" id="1.10.8.870">
    <property type="entry name" value="Alpha-glycerophosphate oxidase, cap domain"/>
    <property type="match status" value="1"/>
</dbReference>
<evidence type="ECO:0000256" key="9">
    <source>
        <dbReference type="ARBA" id="ARBA00049055"/>
    </source>
</evidence>
<evidence type="ECO:0000256" key="5">
    <source>
        <dbReference type="ARBA" id="ARBA00017956"/>
    </source>
</evidence>
<dbReference type="UniPathway" id="UPA00618">
    <property type="reaction ID" value="UER00674"/>
</dbReference>
<keyword evidence="14" id="KW-1185">Reference proteome</keyword>
<dbReference type="GO" id="GO:0004368">
    <property type="term" value="F:glycerol-3-phosphate dehydrogenase (quinone) activity"/>
    <property type="evidence" value="ECO:0007669"/>
    <property type="project" value="UniProtKB-EC"/>
</dbReference>
<evidence type="ECO:0000313" key="12">
    <source>
        <dbReference type="EMBL" id="SFS64369.1"/>
    </source>
</evidence>
<dbReference type="Proteomes" id="UP000199139">
    <property type="component" value="Unassembled WGS sequence"/>
</dbReference>
<dbReference type="STRING" id="306541.SAMN05421668_106115"/>
<proteinExistence type="inferred from homology"/>
<dbReference type="RefSeq" id="WP_177220640.1">
    <property type="nucleotide sequence ID" value="NZ_FPAI01000006.1"/>
</dbReference>
<evidence type="ECO:0000256" key="1">
    <source>
        <dbReference type="ARBA" id="ARBA00001974"/>
    </source>
</evidence>
<dbReference type="EMBL" id="FPAI01000006">
    <property type="protein sequence ID" value="SFS64369.1"/>
    <property type="molecule type" value="Genomic_DNA"/>
</dbReference>
<protein>
    <recommendedName>
        <fullName evidence="5">Aerobic glycerol-3-phosphate dehydrogenase</fullName>
        <ecNumber evidence="4">1.1.5.3</ecNumber>
    </recommendedName>
</protein>
<keyword evidence="6" id="KW-0285">Flavoprotein</keyword>
<dbReference type="GO" id="GO:0019563">
    <property type="term" value="P:glycerol catabolic process"/>
    <property type="evidence" value="ECO:0007669"/>
    <property type="project" value="UniProtKB-UniPathway"/>
</dbReference>
<comment type="pathway">
    <text evidence="2">Polyol metabolism; glycerol degradation via glycerol kinase pathway; glycerone phosphate from sn-glycerol 3-phosphate (aerobic route): step 1/1.</text>
</comment>
<comment type="similarity">
    <text evidence="3">Belongs to the FAD-dependent glycerol-3-phosphate dehydrogenase family.</text>
</comment>
<comment type="catalytic activity">
    <reaction evidence="9">
        <text>a quinone + sn-glycerol 3-phosphate = dihydroxyacetone phosphate + a quinol</text>
        <dbReference type="Rhea" id="RHEA:18977"/>
        <dbReference type="ChEBI" id="CHEBI:24646"/>
        <dbReference type="ChEBI" id="CHEBI:57597"/>
        <dbReference type="ChEBI" id="CHEBI:57642"/>
        <dbReference type="ChEBI" id="CHEBI:132124"/>
        <dbReference type="EC" id="1.1.5.3"/>
    </reaction>
</comment>
<dbReference type="EMBL" id="BJWJ01000006">
    <property type="protein sequence ID" value="GEM03915.1"/>
    <property type="molecule type" value="Genomic_DNA"/>
</dbReference>
<evidence type="ECO:0000256" key="7">
    <source>
        <dbReference type="ARBA" id="ARBA00022827"/>
    </source>
</evidence>
<keyword evidence="8" id="KW-0560">Oxidoreductase</keyword>
<dbReference type="Pfam" id="PF01266">
    <property type="entry name" value="DAO"/>
    <property type="match status" value="1"/>
</dbReference>
<evidence type="ECO:0000313" key="14">
    <source>
        <dbReference type="Proteomes" id="UP000321773"/>
    </source>
</evidence>
<comment type="cofactor">
    <cofactor evidence="1">
        <name>FAD</name>
        <dbReference type="ChEBI" id="CHEBI:57692"/>
    </cofactor>
</comment>
<name>A0A1I6RI11_9BACI</name>
<evidence type="ECO:0000259" key="10">
    <source>
        <dbReference type="Pfam" id="PF01266"/>
    </source>
</evidence>
<dbReference type="GO" id="GO:0006072">
    <property type="term" value="P:glycerol-3-phosphate metabolic process"/>
    <property type="evidence" value="ECO:0007669"/>
    <property type="project" value="InterPro"/>
</dbReference>
<evidence type="ECO:0000313" key="13">
    <source>
        <dbReference type="Proteomes" id="UP000199139"/>
    </source>
</evidence>
<reference evidence="11 14" key="2">
    <citation type="submission" date="2019-07" db="EMBL/GenBank/DDBJ databases">
        <title>Whole genome shotgun sequence of Halolactibacillus miurensis NBRC 100873.</title>
        <authorList>
            <person name="Hosoyama A."/>
            <person name="Uohara A."/>
            <person name="Ohji S."/>
            <person name="Ichikawa N."/>
        </authorList>
    </citation>
    <scope>NUCLEOTIDE SEQUENCE [LARGE SCALE GENOMIC DNA]</scope>
    <source>
        <strain evidence="11 14">NBRC 100873</strain>
    </source>
</reference>
<dbReference type="InterPro" id="IPR006076">
    <property type="entry name" value="FAD-dep_OxRdtase"/>
</dbReference>
<dbReference type="Proteomes" id="UP000321773">
    <property type="component" value="Unassembled WGS sequence"/>
</dbReference>
<dbReference type="PANTHER" id="PTHR11985:SF15">
    <property type="entry name" value="GLYCEROL-3-PHOSPHATE DEHYDROGENASE, MITOCHONDRIAL"/>
    <property type="match status" value="1"/>
</dbReference>
<feature type="domain" description="FAD dependent oxidoreductase" evidence="10">
    <location>
        <begin position="21"/>
        <end position="318"/>
    </location>
</feature>
<dbReference type="Gene3D" id="3.50.50.60">
    <property type="entry name" value="FAD/NAD(P)-binding domain"/>
    <property type="match status" value="2"/>
</dbReference>
<evidence type="ECO:0000256" key="2">
    <source>
        <dbReference type="ARBA" id="ARBA00004977"/>
    </source>
</evidence>
<evidence type="ECO:0000313" key="11">
    <source>
        <dbReference type="EMBL" id="GEM03915.1"/>
    </source>
</evidence>
<dbReference type="AlphaFoldDB" id="A0A1I6RI11"/>
<evidence type="ECO:0000256" key="3">
    <source>
        <dbReference type="ARBA" id="ARBA00007330"/>
    </source>
</evidence>
<evidence type="ECO:0000256" key="4">
    <source>
        <dbReference type="ARBA" id="ARBA00013029"/>
    </source>
</evidence>
<reference evidence="12 13" key="1">
    <citation type="submission" date="2016-10" db="EMBL/GenBank/DDBJ databases">
        <authorList>
            <person name="de Groot N.N."/>
        </authorList>
    </citation>
    <scope>NUCLEOTIDE SEQUENCE [LARGE SCALE GENOMIC DNA]</scope>
    <source>
        <strain evidence="12 13">DSM 17074</strain>
    </source>
</reference>
<dbReference type="PRINTS" id="PR01001">
    <property type="entry name" value="FADG3PDH"/>
</dbReference>
<dbReference type="InterPro" id="IPR036188">
    <property type="entry name" value="FAD/NAD-bd_sf"/>
</dbReference>
<dbReference type="SUPFAM" id="SSF51905">
    <property type="entry name" value="FAD/NAD(P)-binding domain"/>
    <property type="match status" value="1"/>
</dbReference>
<evidence type="ECO:0000256" key="6">
    <source>
        <dbReference type="ARBA" id="ARBA00022630"/>
    </source>
</evidence>
<dbReference type="PANTHER" id="PTHR11985">
    <property type="entry name" value="GLYCEROL-3-PHOSPHATE DEHYDROGENASE"/>
    <property type="match status" value="1"/>
</dbReference>
<dbReference type="InterPro" id="IPR038299">
    <property type="entry name" value="DAO_C_sf"/>
</dbReference>
<accession>A0A1I6RI11</accession>
<sequence length="515" mass="59160">MKLTNTNREETMRQLLETTYDVIVIGGGLTGASILFDLQMRGLKTLLIEKNDYASGASESFDLLVYDKNTFQTLSKQKKQELHQLNQNIGKAFQFIPAIELVAKDVPVTSELKKRLWPLLNKRALDKPVASVQLSMAQKKQFETVGTITHTTLPFVDTARLTIDLIKASVALNADAINYQMVTDMYLSDNALRGVFVEDQITGETHVIYAKKVVNATGLASLDLHERLQNKASPSFALTPRRKYQWLVPSSVFTLDFPVIIKQGLYPYTVSLIPREQGVLVSTVRPNGEMLSTKAVFLEVKQEIERVFPEVTLDTNHIFTFRTTKEVDTNAEKTPFNFYKSSQDVITAIGSPVSNYRQYAEKVGDEVTKQFKAESAILYERSDTRTRVVSTDVAKETVYSLNEDISMIQLMNKYQVEQSQLEQLSRDVDRLMIHYPIPSRLFMELLYTVECEGVYKASDFLQRRLRLGVFDYTIHGAITFQILRFLEYRLAWTKEERSYYEREVKQFMVERHQFD</sequence>
<organism evidence="12 13">
    <name type="scientific">Halolactibacillus miurensis</name>
    <dbReference type="NCBI Taxonomy" id="306541"/>
    <lineage>
        <taxon>Bacteria</taxon>
        <taxon>Bacillati</taxon>
        <taxon>Bacillota</taxon>
        <taxon>Bacilli</taxon>
        <taxon>Bacillales</taxon>
        <taxon>Bacillaceae</taxon>
        <taxon>Halolactibacillus</taxon>
    </lineage>
</organism>
<dbReference type="EC" id="1.1.5.3" evidence="4"/>